<feature type="compositionally biased region" description="Low complexity" evidence="1">
    <location>
        <begin position="461"/>
        <end position="472"/>
    </location>
</feature>
<dbReference type="Proteomes" id="UP000608850">
    <property type="component" value="Unassembled WGS sequence"/>
</dbReference>
<dbReference type="SMART" id="SM00849">
    <property type="entry name" value="Lactamase_B"/>
    <property type="match status" value="1"/>
</dbReference>
<feature type="domain" description="Metallo-beta-lactamase" evidence="2">
    <location>
        <begin position="19"/>
        <end position="212"/>
    </location>
</feature>
<protein>
    <recommendedName>
        <fullName evidence="2">Metallo-beta-lactamase domain-containing protein</fullName>
    </recommendedName>
</protein>
<proteinExistence type="predicted"/>
<dbReference type="InterPro" id="IPR050698">
    <property type="entry name" value="MBL"/>
</dbReference>
<dbReference type="RefSeq" id="WP_188880064.1">
    <property type="nucleotide sequence ID" value="NZ_BMOQ01000011.1"/>
</dbReference>
<dbReference type="GO" id="GO:0004521">
    <property type="term" value="F:RNA endonuclease activity"/>
    <property type="evidence" value="ECO:0007669"/>
    <property type="project" value="TreeGrafter"/>
</dbReference>
<dbReference type="SUPFAM" id="SSF56281">
    <property type="entry name" value="Metallo-hydrolase/oxidoreductase"/>
    <property type="match status" value="1"/>
</dbReference>
<dbReference type="Pfam" id="PF00753">
    <property type="entry name" value="Lactamase_B"/>
    <property type="match status" value="1"/>
</dbReference>
<dbReference type="AlphaFoldDB" id="A0A830GGK9"/>
<evidence type="ECO:0000256" key="1">
    <source>
        <dbReference type="SAM" id="MobiDB-lite"/>
    </source>
</evidence>
<evidence type="ECO:0000313" key="3">
    <source>
        <dbReference type="EMBL" id="GGN26202.1"/>
    </source>
</evidence>
<dbReference type="Gene3D" id="3.60.15.10">
    <property type="entry name" value="Ribonuclease Z/Hydroxyacylglutathione hydrolase-like"/>
    <property type="match status" value="1"/>
</dbReference>
<gene>
    <name evidence="3" type="ORF">GCM10009021_30540</name>
</gene>
<evidence type="ECO:0000259" key="2">
    <source>
        <dbReference type="SMART" id="SM00849"/>
    </source>
</evidence>
<dbReference type="EMBL" id="BMOQ01000011">
    <property type="protein sequence ID" value="GGN26202.1"/>
    <property type="molecule type" value="Genomic_DNA"/>
</dbReference>
<dbReference type="OrthoDB" id="326442at2157"/>
<sequence>MEIQFQHANPYSGRESVVLRIDGLLADQTVCVLVDAGQNVSTDDLLDDDADEYLAAICLTHAHLDHYQSLGDALAHGAPVYAATETATMLEDVFAAGADHYDLSNTDRVLDQLDPIGGWTQIVPDLRVHPVPAGHTPGAAGFLFEVTAADERRTILVTGDFTTRRAAGYPGFDRDLPVDVDVLVLTAATSEDFEATLTDAVGTICERVWAGSTVLTTASGLTGLHLAYLLGQLADQWDERLPITLAGHVAKLYDRLEYTVPNVETTAEFADPAAVLEEDGVTIAGPEVPIDGSAKRLFETIADDPGATLVQLINSGTDPVTSAACTTHQFSLSNHPTPKTIDDVVEALSPVHVVITHQQGAAANQYKDKYASYVWATDDTDCYTLLDDSGWTPPPWVTASTKRRVQSGPTTMGGTLGDAIADAEIPLPSVTRREDVDLEAEGLDLAALRDRLSVEPEAQAHQETAATQQDADGGVDATGPARADGSAEDWAATDDDPDIETVLAGMDARLDRIEAAVTDRGVDARVVDAGDGTLLLRLEDPPDDLEHGQRLRVVLPGGRASDAAADHADQDS</sequence>
<dbReference type="InterPro" id="IPR001279">
    <property type="entry name" value="Metallo-B-lactamas"/>
</dbReference>
<evidence type="ECO:0000313" key="4">
    <source>
        <dbReference type="Proteomes" id="UP000608850"/>
    </source>
</evidence>
<accession>A0A830GGK9</accession>
<dbReference type="InterPro" id="IPR036866">
    <property type="entry name" value="RibonucZ/Hydroxyglut_hydro"/>
</dbReference>
<reference evidence="3 4" key="1">
    <citation type="journal article" date="2019" name="Int. J. Syst. Evol. Microbiol.">
        <title>The Global Catalogue of Microorganisms (GCM) 10K type strain sequencing project: providing services to taxonomists for standard genome sequencing and annotation.</title>
        <authorList>
            <consortium name="The Broad Institute Genomics Platform"/>
            <consortium name="The Broad Institute Genome Sequencing Center for Infectious Disease"/>
            <person name="Wu L."/>
            <person name="Ma J."/>
        </authorList>
    </citation>
    <scope>NUCLEOTIDE SEQUENCE [LARGE SCALE GENOMIC DNA]</scope>
    <source>
        <strain evidence="3 4">JCM 16331</strain>
    </source>
</reference>
<comment type="caution">
    <text evidence="3">The sequence shown here is derived from an EMBL/GenBank/DDBJ whole genome shotgun (WGS) entry which is preliminary data.</text>
</comment>
<organism evidence="3 4">
    <name type="scientific">Halarchaeum nitratireducens</name>
    <dbReference type="NCBI Taxonomy" id="489913"/>
    <lineage>
        <taxon>Archaea</taxon>
        <taxon>Methanobacteriati</taxon>
        <taxon>Methanobacteriota</taxon>
        <taxon>Stenosarchaea group</taxon>
        <taxon>Halobacteria</taxon>
        <taxon>Halobacteriales</taxon>
        <taxon>Halobacteriaceae</taxon>
    </lineage>
</organism>
<name>A0A830GGK9_9EURY</name>
<keyword evidence="4" id="KW-1185">Reference proteome</keyword>
<feature type="region of interest" description="Disordered" evidence="1">
    <location>
        <begin position="456"/>
        <end position="496"/>
    </location>
</feature>
<dbReference type="PANTHER" id="PTHR11203">
    <property type="entry name" value="CLEAVAGE AND POLYADENYLATION SPECIFICITY FACTOR FAMILY MEMBER"/>
    <property type="match status" value="1"/>
</dbReference>
<dbReference type="PANTHER" id="PTHR11203:SF37">
    <property type="entry name" value="INTEGRATOR COMPLEX SUBUNIT 11"/>
    <property type="match status" value="1"/>
</dbReference>